<dbReference type="Proteomes" id="UP000663829">
    <property type="component" value="Unassembled WGS sequence"/>
</dbReference>
<feature type="non-terminal residue" evidence="1">
    <location>
        <position position="649"/>
    </location>
</feature>
<dbReference type="EMBL" id="CAJNOQ010012324">
    <property type="protein sequence ID" value="CAF1297420.1"/>
    <property type="molecule type" value="Genomic_DNA"/>
</dbReference>
<keyword evidence="3" id="KW-1185">Reference proteome</keyword>
<reference evidence="1" key="1">
    <citation type="submission" date="2021-02" db="EMBL/GenBank/DDBJ databases">
        <authorList>
            <person name="Nowell W R."/>
        </authorList>
    </citation>
    <scope>NUCLEOTIDE SEQUENCE</scope>
</reference>
<sequence>MVTATLSHTSKTFKQPSSPLKIDQILTGQELIAALNKRCIFILSHKGEGVLSSLDYFNFNTSQADTNHSIFIQANDGIRTLSKSTMTYDLLIRDKFLNLLVATTGKRWPEILQHYSCSQQPGGFHERCSVLCFDNEREKIFYDNFESEEDLEKHLNYQYDTRSTSVPIDNTQATVEQCFAARVGLGFRYYTFTKGAYILLAKHCVYMQTNNDKFNFYSTNITIRTEQQRAIERRASQILVRIAVNVQQLIDSLEVLEQIDSIWSTTVSRDFINACAEKAREKFGPSSKDTEAERSRLRPPADNCIEVDETAAQIAVNFYTRLVLPQVMHLFDYVVDVGETLPTDNRLARKIILELPYRFFTQTMLNGNGSILKNVNKDQMKRILSMLNHDGIIFAAEKPCEKLFRSLTSNFMQTTYMKCLPDSEERQQFARLLLTKYGSTFDEYEQYYSSNAFMLEQHQPTSIGLQAINKQQYRALIKDLGTWIQMHADKHSSQSKTKTTRKADMLQKYDENISPPLLYITSNSANDLNQSEIDLQEHALKIISECQHRELCRKILLQPTLMFTRTMLFAISKDKAHHRIALDVLHKTCMVLTGDFLQNNEKPVETFVKFLPSTPSHQSSVETFEQVLAAFGITVDNYVAMCTCSSQPL</sequence>
<accession>A0A815DJT6</accession>
<protein>
    <submittedName>
        <fullName evidence="1">Uncharacterized protein</fullName>
    </submittedName>
</protein>
<gene>
    <name evidence="1" type="ORF">GPM918_LOCUS28347</name>
    <name evidence="2" type="ORF">SRO942_LOCUS28841</name>
</gene>
<dbReference type="EMBL" id="CAJOBC010035685">
    <property type="protein sequence ID" value="CAF4114562.1"/>
    <property type="molecule type" value="Genomic_DNA"/>
</dbReference>
<comment type="caution">
    <text evidence="1">The sequence shown here is derived from an EMBL/GenBank/DDBJ whole genome shotgun (WGS) entry which is preliminary data.</text>
</comment>
<evidence type="ECO:0000313" key="2">
    <source>
        <dbReference type="EMBL" id="CAF4114562.1"/>
    </source>
</evidence>
<feature type="non-terminal residue" evidence="1">
    <location>
        <position position="1"/>
    </location>
</feature>
<name>A0A815DJT6_9BILA</name>
<dbReference type="Proteomes" id="UP000681722">
    <property type="component" value="Unassembled WGS sequence"/>
</dbReference>
<organism evidence="1 3">
    <name type="scientific">Didymodactylos carnosus</name>
    <dbReference type="NCBI Taxonomy" id="1234261"/>
    <lineage>
        <taxon>Eukaryota</taxon>
        <taxon>Metazoa</taxon>
        <taxon>Spiralia</taxon>
        <taxon>Gnathifera</taxon>
        <taxon>Rotifera</taxon>
        <taxon>Eurotatoria</taxon>
        <taxon>Bdelloidea</taxon>
        <taxon>Philodinida</taxon>
        <taxon>Philodinidae</taxon>
        <taxon>Didymodactylos</taxon>
    </lineage>
</organism>
<evidence type="ECO:0000313" key="3">
    <source>
        <dbReference type="Proteomes" id="UP000663829"/>
    </source>
</evidence>
<proteinExistence type="predicted"/>
<dbReference type="AlphaFoldDB" id="A0A815DJT6"/>
<evidence type="ECO:0000313" key="1">
    <source>
        <dbReference type="EMBL" id="CAF1297420.1"/>
    </source>
</evidence>